<accession>A0A0E0GWE2</accession>
<dbReference type="OMA" id="RDARMNC"/>
<dbReference type="EnsemblPlants" id="ONIVA03G42750.1">
    <property type="protein sequence ID" value="ONIVA03G42750.1"/>
    <property type="gene ID" value="ONIVA03G42750"/>
</dbReference>
<protein>
    <submittedName>
        <fullName evidence="2">Uncharacterized protein</fullName>
    </submittedName>
</protein>
<evidence type="ECO:0000313" key="2">
    <source>
        <dbReference type="EnsemblPlants" id="ONIVA03G42750.1"/>
    </source>
</evidence>
<evidence type="ECO:0000256" key="1">
    <source>
        <dbReference type="SAM" id="MobiDB-lite"/>
    </source>
</evidence>
<proteinExistence type="predicted"/>
<evidence type="ECO:0000313" key="3">
    <source>
        <dbReference type="Proteomes" id="UP000006591"/>
    </source>
</evidence>
<name>A0A0E0GWE2_ORYNI</name>
<feature type="compositionally biased region" description="Basic and acidic residues" evidence="1">
    <location>
        <begin position="10"/>
        <end position="23"/>
    </location>
</feature>
<organism evidence="2">
    <name type="scientific">Oryza nivara</name>
    <name type="common">Indian wild rice</name>
    <name type="synonym">Oryza sativa f. spontanea</name>
    <dbReference type="NCBI Taxonomy" id="4536"/>
    <lineage>
        <taxon>Eukaryota</taxon>
        <taxon>Viridiplantae</taxon>
        <taxon>Streptophyta</taxon>
        <taxon>Embryophyta</taxon>
        <taxon>Tracheophyta</taxon>
        <taxon>Spermatophyta</taxon>
        <taxon>Magnoliopsida</taxon>
        <taxon>Liliopsida</taxon>
        <taxon>Poales</taxon>
        <taxon>Poaceae</taxon>
        <taxon>BOP clade</taxon>
        <taxon>Oryzoideae</taxon>
        <taxon>Oryzeae</taxon>
        <taxon>Oryzinae</taxon>
        <taxon>Oryza</taxon>
    </lineage>
</organism>
<reference evidence="2" key="1">
    <citation type="submission" date="2015-04" db="UniProtKB">
        <authorList>
            <consortium name="EnsemblPlants"/>
        </authorList>
    </citation>
    <scope>IDENTIFICATION</scope>
    <source>
        <strain evidence="2">SL10</strain>
    </source>
</reference>
<reference evidence="2" key="2">
    <citation type="submission" date="2018-04" db="EMBL/GenBank/DDBJ databases">
        <title>OnivRS2 (Oryza nivara Reference Sequence Version 2).</title>
        <authorList>
            <person name="Zhang J."/>
            <person name="Kudrna D."/>
            <person name="Lee S."/>
            <person name="Talag J."/>
            <person name="Rajasekar S."/>
            <person name="Welchert J."/>
            <person name="Hsing Y.-I."/>
            <person name="Wing R.A."/>
        </authorList>
    </citation>
    <scope>NUCLEOTIDE SEQUENCE [LARGE SCALE GENOMIC DNA]</scope>
    <source>
        <strain evidence="2">SL10</strain>
    </source>
</reference>
<dbReference type="Proteomes" id="UP000006591">
    <property type="component" value="Chromosome 3"/>
</dbReference>
<keyword evidence="3" id="KW-1185">Reference proteome</keyword>
<dbReference type="AlphaFoldDB" id="A0A0E0GWE2"/>
<sequence length="310" mass="34793">MGDSGSKPRATSDKGDRPLKEPRNNVAPNHIVKILVRSSRSAQPLHDGHEKREKYVWLEKAPPPKPFRKLLYQGWIQQLLRGKQAPPVIYNKIPSSSSTGSSKAVQVDDLSDFSPETKEAKTSAYITKFVVCSPNLQLSSVHPIKDEPSALKLPKSTPADGRDARMNCLRRKKFDKDTIKLIKTANAARTKTYNPPLLTDLEILMSHLEALVLLLKGEPPETFEEKTLATHEGEAHSSLAGLDQRLDQWLFDLDVIKSGHVTIVAGLQVAKQLGASWKIEAKEHEQKVKEPREEEQKCAKYQFVQDRKNV</sequence>
<dbReference type="HOGENOM" id="CLU_078079_0_0_1"/>
<dbReference type="Gramene" id="ONIVA03G42750.1">
    <property type="protein sequence ID" value="ONIVA03G42750.1"/>
    <property type="gene ID" value="ONIVA03G42750"/>
</dbReference>
<feature type="region of interest" description="Disordered" evidence="1">
    <location>
        <begin position="1"/>
        <end position="29"/>
    </location>
</feature>
<dbReference type="STRING" id="4536.A0A0E0GWE2"/>